<evidence type="ECO:0000256" key="2">
    <source>
        <dbReference type="SAM" id="MobiDB-lite"/>
    </source>
</evidence>
<dbReference type="RefSeq" id="XP_016487334.1">
    <property type="nucleotide sequence ID" value="XM_016631848.1"/>
</dbReference>
<protein>
    <submittedName>
        <fullName evidence="4">Uncharacterized protein</fullName>
    </submittedName>
</protein>
<keyword evidence="3" id="KW-1133">Transmembrane helix</keyword>
<evidence type="ECO:0000256" key="1">
    <source>
        <dbReference type="SAM" id="Coils"/>
    </source>
</evidence>
<feature type="coiled-coil region" evidence="1">
    <location>
        <begin position="268"/>
        <end position="427"/>
    </location>
</feature>
<feature type="compositionally biased region" description="Basic and acidic residues" evidence="2">
    <location>
        <begin position="122"/>
        <end position="137"/>
    </location>
</feature>
<gene>
    <name evidence="4" type="primary">LOC107807455</name>
</gene>
<evidence type="ECO:0000256" key="3">
    <source>
        <dbReference type="SAM" id="Phobius"/>
    </source>
</evidence>
<feature type="compositionally biased region" description="Basic and acidic residues" evidence="2">
    <location>
        <begin position="145"/>
        <end position="186"/>
    </location>
</feature>
<feature type="transmembrane region" description="Helical" evidence="3">
    <location>
        <begin position="20"/>
        <end position="38"/>
    </location>
</feature>
<feature type="region of interest" description="Disordered" evidence="2">
    <location>
        <begin position="480"/>
        <end position="521"/>
    </location>
</feature>
<dbReference type="PaxDb" id="4097-A0A1S4BEL1"/>
<feature type="compositionally biased region" description="Basic and acidic residues" evidence="2">
    <location>
        <begin position="480"/>
        <end position="504"/>
    </location>
</feature>
<proteinExistence type="predicted"/>
<dbReference type="KEGG" id="nta:107807455"/>
<keyword evidence="3" id="KW-0812">Transmembrane</keyword>
<sequence>MSFPEKWNASRKFSFPLNAILPSSPLFLLVFVVVQPLLESQTRSLGSRSGSRAFFHRCLIPSAYGANSRGAVGRPVFTTIELWPLVGDEDPSVDPSALGQLEAAVEEKKKRRKGKAPGSSSSEKKKPKDDPKKDDFFVAHGTTTPEEREAVKEEIHEADRPKARGVDEETEAETSRDASHTPKEELGIIEISGLGDLEVPRKGSSSEVKGVVFRSRWAEFEPEVSQPIPYPERGSRPQEVYSHFRCLVTKEDQTNMNEVDVPCMFNEAHQALNQVNQLAEIKEFAEKRDTYKLLSEQHGGVVKNLQTKLDAAQKEHADLVGKVKVFKVSNEDLAMVTNDQTSQVQQKIDRIDQLRAEMNEVQVMADVWKGKMDRLALEKETAQTQLASVEVQLQVTKEKADKRARLNEELRAQLNSALVERDALGSEYESVKAQMRTTSTDAEEMVAQYGGNVEASEARLKTTVECIDLSAEIEEAKRLEVKAKKLADPEDEEGSKGSDIHEGEEGLDDSGNEAGSDEDRA</sequence>
<name>A0A1S4BEL1_TOBAC</name>
<organism evidence="4">
    <name type="scientific">Nicotiana tabacum</name>
    <name type="common">Common tobacco</name>
    <dbReference type="NCBI Taxonomy" id="4097"/>
    <lineage>
        <taxon>Eukaryota</taxon>
        <taxon>Viridiplantae</taxon>
        <taxon>Streptophyta</taxon>
        <taxon>Embryophyta</taxon>
        <taxon>Tracheophyta</taxon>
        <taxon>Spermatophyta</taxon>
        <taxon>Magnoliopsida</taxon>
        <taxon>eudicotyledons</taxon>
        <taxon>Gunneridae</taxon>
        <taxon>Pentapetalae</taxon>
        <taxon>asterids</taxon>
        <taxon>lamiids</taxon>
        <taxon>Solanales</taxon>
        <taxon>Solanaceae</taxon>
        <taxon>Nicotianoideae</taxon>
        <taxon>Nicotianeae</taxon>
        <taxon>Nicotiana</taxon>
    </lineage>
</organism>
<keyword evidence="3" id="KW-0472">Membrane</keyword>
<keyword evidence="1" id="KW-0175">Coiled coil</keyword>
<accession>A0A1S4BEL1</accession>
<dbReference type="OrthoDB" id="10255522at2759"/>
<evidence type="ECO:0000313" key="4">
    <source>
        <dbReference type="RefSeq" id="XP_016487334.1"/>
    </source>
</evidence>
<feature type="region of interest" description="Disordered" evidence="2">
    <location>
        <begin position="105"/>
        <end position="187"/>
    </location>
</feature>
<dbReference type="AlphaFoldDB" id="A0A1S4BEL1"/>
<reference evidence="4" key="1">
    <citation type="submission" date="2025-08" db="UniProtKB">
        <authorList>
            <consortium name="RefSeq"/>
        </authorList>
    </citation>
    <scope>IDENTIFICATION</scope>
</reference>